<protein>
    <submittedName>
        <fullName evidence="1">Uncharacterized protein</fullName>
    </submittedName>
</protein>
<dbReference type="PANTHER" id="PTHR35017">
    <property type="entry name" value="PROTEIN CBG16223-RELATED"/>
    <property type="match status" value="1"/>
</dbReference>
<evidence type="ECO:0000313" key="2">
    <source>
        <dbReference type="Proteomes" id="UP001175271"/>
    </source>
</evidence>
<accession>A0AA39I118</accession>
<dbReference type="Proteomes" id="UP001175271">
    <property type="component" value="Unassembled WGS sequence"/>
</dbReference>
<comment type="caution">
    <text evidence="1">The sequence shown here is derived from an EMBL/GenBank/DDBJ whole genome shotgun (WGS) entry which is preliminary data.</text>
</comment>
<keyword evidence="2" id="KW-1185">Reference proteome</keyword>
<dbReference type="EMBL" id="JAUCMV010000002">
    <property type="protein sequence ID" value="KAK0415016.1"/>
    <property type="molecule type" value="Genomic_DNA"/>
</dbReference>
<name>A0AA39I118_9BILA</name>
<dbReference type="PANTHER" id="PTHR35017:SF1">
    <property type="entry name" value="SHKT DOMAIN-CONTAINING PROTEIN"/>
    <property type="match status" value="1"/>
</dbReference>
<reference evidence="1" key="1">
    <citation type="submission" date="2023-06" db="EMBL/GenBank/DDBJ databases">
        <title>Genomic analysis of the entomopathogenic nematode Steinernema hermaphroditum.</title>
        <authorList>
            <person name="Schwarz E.M."/>
            <person name="Heppert J.K."/>
            <person name="Baniya A."/>
            <person name="Schwartz H.T."/>
            <person name="Tan C.-H."/>
            <person name="Antoshechkin I."/>
            <person name="Sternberg P.W."/>
            <person name="Goodrich-Blair H."/>
            <person name="Dillman A.R."/>
        </authorList>
    </citation>
    <scope>NUCLEOTIDE SEQUENCE</scope>
    <source>
        <strain evidence="1">PS9179</strain>
        <tissue evidence="1">Whole animal</tissue>
    </source>
</reference>
<evidence type="ECO:0000313" key="1">
    <source>
        <dbReference type="EMBL" id="KAK0415016.1"/>
    </source>
</evidence>
<sequence>MVEEFGQDCGGTSLRLHYGHATWSDKELDDYPGTATPLEEFVFERSMTSDNDAGAIWNRHEDGSVFDVVALLGGLPCEESFRTETMPCCWDTIGNATCAEIRRRRPVAFQRKCASDAEFGMIQCCGTCGNDVRDMWERRPFFAAGTRSRHCFDRHGRDFCLRFLHRLEPWTRGESTCSGSSAPLAFRVCQKTCGFCDKKLKSRSREPTDCPETEDQPLWNQYLEGTRFKTK</sequence>
<gene>
    <name evidence="1" type="ORF">QR680_011731</name>
</gene>
<dbReference type="AlphaFoldDB" id="A0AA39I118"/>
<proteinExistence type="predicted"/>
<organism evidence="1 2">
    <name type="scientific">Steinernema hermaphroditum</name>
    <dbReference type="NCBI Taxonomy" id="289476"/>
    <lineage>
        <taxon>Eukaryota</taxon>
        <taxon>Metazoa</taxon>
        <taxon>Ecdysozoa</taxon>
        <taxon>Nematoda</taxon>
        <taxon>Chromadorea</taxon>
        <taxon>Rhabditida</taxon>
        <taxon>Tylenchina</taxon>
        <taxon>Panagrolaimomorpha</taxon>
        <taxon>Strongyloidoidea</taxon>
        <taxon>Steinernematidae</taxon>
        <taxon>Steinernema</taxon>
    </lineage>
</organism>